<reference evidence="11" key="1">
    <citation type="journal article" date="2020" name="Stud. Mycol.">
        <title>101 Dothideomycetes genomes: a test case for predicting lifestyles and emergence of pathogens.</title>
        <authorList>
            <person name="Haridas S."/>
            <person name="Albert R."/>
            <person name="Binder M."/>
            <person name="Bloem J."/>
            <person name="Labutti K."/>
            <person name="Salamov A."/>
            <person name="Andreopoulos B."/>
            <person name="Baker S."/>
            <person name="Barry K."/>
            <person name="Bills G."/>
            <person name="Bluhm B."/>
            <person name="Cannon C."/>
            <person name="Castanera R."/>
            <person name="Culley D."/>
            <person name="Daum C."/>
            <person name="Ezra D."/>
            <person name="Gonzalez J."/>
            <person name="Henrissat B."/>
            <person name="Kuo A."/>
            <person name="Liang C."/>
            <person name="Lipzen A."/>
            <person name="Lutzoni F."/>
            <person name="Magnuson J."/>
            <person name="Mondo S."/>
            <person name="Nolan M."/>
            <person name="Ohm R."/>
            <person name="Pangilinan J."/>
            <person name="Park H.-J."/>
            <person name="Ramirez L."/>
            <person name="Alfaro M."/>
            <person name="Sun H."/>
            <person name="Tritt A."/>
            <person name="Yoshinaga Y."/>
            <person name="Zwiers L.-H."/>
            <person name="Turgeon B."/>
            <person name="Goodwin S."/>
            <person name="Spatafora J."/>
            <person name="Crous P."/>
            <person name="Grigoriev I."/>
        </authorList>
    </citation>
    <scope>NUCLEOTIDE SEQUENCE</scope>
    <source>
        <strain evidence="11">CBS 121739</strain>
    </source>
</reference>
<evidence type="ECO:0000256" key="6">
    <source>
        <dbReference type="ARBA" id="ARBA00022840"/>
    </source>
</evidence>
<feature type="region of interest" description="Disordered" evidence="9">
    <location>
        <begin position="476"/>
        <end position="500"/>
    </location>
</feature>
<accession>A0A6A6WN39</accession>
<feature type="compositionally biased region" description="Basic residues" evidence="9">
    <location>
        <begin position="771"/>
        <end position="782"/>
    </location>
</feature>
<protein>
    <recommendedName>
        <fullName evidence="1">non-specific serine/threonine protein kinase</fullName>
        <ecNumber evidence="1">2.7.11.1</ecNumber>
    </recommendedName>
</protein>
<evidence type="ECO:0000256" key="4">
    <source>
        <dbReference type="ARBA" id="ARBA00022741"/>
    </source>
</evidence>
<dbReference type="GO" id="GO:0005524">
    <property type="term" value="F:ATP binding"/>
    <property type="evidence" value="ECO:0007669"/>
    <property type="project" value="UniProtKB-KW"/>
</dbReference>
<evidence type="ECO:0000256" key="5">
    <source>
        <dbReference type="ARBA" id="ARBA00022777"/>
    </source>
</evidence>
<dbReference type="Gene3D" id="1.10.510.10">
    <property type="entry name" value="Transferase(Phosphotransferase) domain 1"/>
    <property type="match status" value="1"/>
</dbReference>
<name>A0A6A6WN39_9PEZI</name>
<keyword evidence="2" id="KW-0723">Serine/threonine-protein kinase</keyword>
<dbReference type="AlphaFoldDB" id="A0A6A6WN39"/>
<evidence type="ECO:0000256" key="8">
    <source>
        <dbReference type="ARBA" id="ARBA00048679"/>
    </source>
</evidence>
<sequence length="890" mass="99885">MENLAIKGEAVEDGLSTLFYSLCITPDAKSLDEAFFDKIRSLLLSAGKLEWSKRPRSYTVLRLIDRVDAMKRLILEGCLDLHFPYSDSAVPEPLRASSVRFKFLDAQRLVLTKAASMETEKGRHAHFNCDANAHFHILNPLLGRGAFGVVDHVRSKLSLNEFARKKISRARTFARDKAAMRMFENELRNLRRLRHPHLVELVGSYTDPRFIGLLMSPVADTNLKVFLDMNQAPTMAEKAPLIRQFVGCLAGAVSYLHSQQCRHKDIKPSNILIKGDHVLLTDFGTARDWSDRTRGTTTGPTGPYTPGYASPEVVDQAPRGEPSDIWSLGCVYLDMLTVLESDTFAQRNAFFESHGTGLTLVRSNYDAFSLYIDQLGGTNAQDGALSGWIRRMLRPNPSKRISASELFAQIQEEVTVHHYYGECCFDAGYSTDHSDVSSAFVDETAVSLQTPTSHDRSGEGDKQQFTGVYGYESTESLGLTSKSDDREPDSISSRCLHKDEEKDVMAEMQTASLSPSISDTIQPPLPQLSCSATSPSRFFIRQSEREKHSYQRTDTDYSIPPLPDIGAEDGQEYRTSIIRMPHVEELFTHRIYSNSLQNLRNELAFAFLPALRANSSFPAFLYLERSLLDLCNNRYKSAEMHALGAVSQDPMRARPWLYVAESRMAMNNMTGALGAYQRAVELCNAESKQGLLDALQKARTSIRRSMKQTAKVTCETVPNGDSTDSTSDRNEEVVNAEQYYNWRARKDKPKSNRGVYERSDLETSASPDKRPRPRVTKPRGRRQRVDGFGQVVNQGADSESSGSSTKCHTGHSLVRGVQPSKGTRPIATTYDYDTTQFQPWFDPGASPQPQEQRLRFPFYPLPTVDLPEIGSYNSIKVDADAHRSSQYRLR</sequence>
<evidence type="ECO:0000313" key="12">
    <source>
        <dbReference type="Proteomes" id="UP000799437"/>
    </source>
</evidence>
<feature type="compositionally biased region" description="Low complexity" evidence="9">
    <location>
        <begin position="295"/>
        <end position="308"/>
    </location>
</feature>
<dbReference type="GO" id="GO:0005634">
    <property type="term" value="C:nucleus"/>
    <property type="evidence" value="ECO:0007669"/>
    <property type="project" value="TreeGrafter"/>
</dbReference>
<dbReference type="Gene3D" id="3.30.200.20">
    <property type="entry name" value="Phosphorylase Kinase, domain 1"/>
    <property type="match status" value="1"/>
</dbReference>
<feature type="compositionally biased region" description="Polar residues" evidence="9">
    <location>
        <begin position="791"/>
        <end position="807"/>
    </location>
</feature>
<feature type="region of interest" description="Disordered" evidence="9">
    <location>
        <begin position="544"/>
        <end position="565"/>
    </location>
</feature>
<dbReference type="InterPro" id="IPR050660">
    <property type="entry name" value="NEK_Ser/Thr_kinase"/>
</dbReference>
<dbReference type="EC" id="2.7.11.1" evidence="1"/>
<gene>
    <name evidence="11" type="ORF">EJ05DRAFT_39365</name>
</gene>
<dbReference type="SMART" id="SM00220">
    <property type="entry name" value="S_TKc"/>
    <property type="match status" value="1"/>
</dbReference>
<dbReference type="SUPFAM" id="SSF48452">
    <property type="entry name" value="TPR-like"/>
    <property type="match status" value="1"/>
</dbReference>
<dbReference type="GO" id="GO:0004674">
    <property type="term" value="F:protein serine/threonine kinase activity"/>
    <property type="evidence" value="ECO:0007669"/>
    <property type="project" value="UniProtKB-KW"/>
</dbReference>
<dbReference type="PANTHER" id="PTHR43671:SF98">
    <property type="entry name" value="SERINE_THREONINE-PROTEIN KINASE NEK11"/>
    <property type="match status" value="1"/>
</dbReference>
<keyword evidence="12" id="KW-1185">Reference proteome</keyword>
<dbReference type="InterPro" id="IPR011009">
    <property type="entry name" value="Kinase-like_dom_sf"/>
</dbReference>
<dbReference type="Pfam" id="PF00069">
    <property type="entry name" value="Pkinase"/>
    <property type="match status" value="1"/>
</dbReference>
<feature type="region of interest" description="Disordered" evidence="9">
    <location>
        <begin position="705"/>
        <end position="825"/>
    </location>
</feature>
<comment type="catalytic activity">
    <reaction evidence="7">
        <text>L-threonyl-[protein] + ATP = O-phospho-L-threonyl-[protein] + ADP + H(+)</text>
        <dbReference type="Rhea" id="RHEA:46608"/>
        <dbReference type="Rhea" id="RHEA-COMP:11060"/>
        <dbReference type="Rhea" id="RHEA-COMP:11605"/>
        <dbReference type="ChEBI" id="CHEBI:15378"/>
        <dbReference type="ChEBI" id="CHEBI:30013"/>
        <dbReference type="ChEBI" id="CHEBI:30616"/>
        <dbReference type="ChEBI" id="CHEBI:61977"/>
        <dbReference type="ChEBI" id="CHEBI:456216"/>
        <dbReference type="EC" id="2.7.11.1"/>
    </reaction>
</comment>
<feature type="region of interest" description="Disordered" evidence="9">
    <location>
        <begin position="290"/>
        <end position="309"/>
    </location>
</feature>
<dbReference type="Proteomes" id="UP000799437">
    <property type="component" value="Unassembled WGS sequence"/>
</dbReference>
<evidence type="ECO:0000256" key="2">
    <source>
        <dbReference type="ARBA" id="ARBA00022527"/>
    </source>
</evidence>
<feature type="domain" description="Protein kinase" evidence="10">
    <location>
        <begin position="136"/>
        <end position="420"/>
    </location>
</feature>
<organism evidence="11 12">
    <name type="scientific">Pseudovirgaria hyperparasitica</name>
    <dbReference type="NCBI Taxonomy" id="470096"/>
    <lineage>
        <taxon>Eukaryota</taxon>
        <taxon>Fungi</taxon>
        <taxon>Dikarya</taxon>
        <taxon>Ascomycota</taxon>
        <taxon>Pezizomycotina</taxon>
        <taxon>Dothideomycetes</taxon>
        <taxon>Dothideomycetes incertae sedis</taxon>
        <taxon>Acrospermales</taxon>
        <taxon>Acrospermaceae</taxon>
        <taxon>Pseudovirgaria</taxon>
    </lineage>
</organism>
<keyword evidence="4" id="KW-0547">Nucleotide-binding</keyword>
<dbReference type="PROSITE" id="PS50011">
    <property type="entry name" value="PROTEIN_KINASE_DOM"/>
    <property type="match status" value="1"/>
</dbReference>
<evidence type="ECO:0000256" key="3">
    <source>
        <dbReference type="ARBA" id="ARBA00022679"/>
    </source>
</evidence>
<proteinExistence type="predicted"/>
<feature type="compositionally biased region" description="Basic and acidic residues" evidence="9">
    <location>
        <begin position="544"/>
        <end position="555"/>
    </location>
</feature>
<keyword evidence="3" id="KW-0808">Transferase</keyword>
<feature type="compositionally biased region" description="Basic and acidic residues" evidence="9">
    <location>
        <begin position="453"/>
        <end position="462"/>
    </location>
</feature>
<dbReference type="GeneID" id="54482402"/>
<evidence type="ECO:0000256" key="7">
    <source>
        <dbReference type="ARBA" id="ARBA00047899"/>
    </source>
</evidence>
<keyword evidence="6" id="KW-0067">ATP-binding</keyword>
<evidence type="ECO:0000313" key="11">
    <source>
        <dbReference type="EMBL" id="KAF2763459.1"/>
    </source>
</evidence>
<evidence type="ECO:0000256" key="1">
    <source>
        <dbReference type="ARBA" id="ARBA00012513"/>
    </source>
</evidence>
<dbReference type="EMBL" id="ML996565">
    <property type="protein sequence ID" value="KAF2763459.1"/>
    <property type="molecule type" value="Genomic_DNA"/>
</dbReference>
<feature type="region of interest" description="Disordered" evidence="9">
    <location>
        <begin position="447"/>
        <end position="466"/>
    </location>
</feature>
<keyword evidence="5 11" id="KW-0418">Kinase</keyword>
<dbReference type="InterPro" id="IPR000719">
    <property type="entry name" value="Prot_kinase_dom"/>
</dbReference>
<comment type="catalytic activity">
    <reaction evidence="8">
        <text>L-seryl-[protein] + ATP = O-phospho-L-seryl-[protein] + ADP + H(+)</text>
        <dbReference type="Rhea" id="RHEA:17989"/>
        <dbReference type="Rhea" id="RHEA-COMP:9863"/>
        <dbReference type="Rhea" id="RHEA-COMP:11604"/>
        <dbReference type="ChEBI" id="CHEBI:15378"/>
        <dbReference type="ChEBI" id="CHEBI:29999"/>
        <dbReference type="ChEBI" id="CHEBI:30616"/>
        <dbReference type="ChEBI" id="CHEBI:83421"/>
        <dbReference type="ChEBI" id="CHEBI:456216"/>
        <dbReference type="EC" id="2.7.11.1"/>
    </reaction>
</comment>
<dbReference type="OrthoDB" id="4062651at2759"/>
<dbReference type="RefSeq" id="XP_033605910.1">
    <property type="nucleotide sequence ID" value="XM_033741348.1"/>
</dbReference>
<dbReference type="InterPro" id="IPR008271">
    <property type="entry name" value="Ser/Thr_kinase_AS"/>
</dbReference>
<evidence type="ECO:0000256" key="9">
    <source>
        <dbReference type="SAM" id="MobiDB-lite"/>
    </source>
</evidence>
<dbReference type="SUPFAM" id="SSF56112">
    <property type="entry name" value="Protein kinase-like (PK-like)"/>
    <property type="match status" value="1"/>
</dbReference>
<dbReference type="InterPro" id="IPR011990">
    <property type="entry name" value="TPR-like_helical_dom_sf"/>
</dbReference>
<dbReference type="CDD" id="cd00180">
    <property type="entry name" value="PKc"/>
    <property type="match status" value="1"/>
</dbReference>
<evidence type="ECO:0000259" key="10">
    <source>
        <dbReference type="PROSITE" id="PS50011"/>
    </source>
</evidence>
<dbReference type="Gene3D" id="1.25.40.10">
    <property type="entry name" value="Tetratricopeptide repeat domain"/>
    <property type="match status" value="1"/>
</dbReference>
<dbReference type="PANTHER" id="PTHR43671">
    <property type="entry name" value="SERINE/THREONINE-PROTEIN KINASE NEK"/>
    <property type="match status" value="1"/>
</dbReference>
<dbReference type="PROSITE" id="PS00108">
    <property type="entry name" value="PROTEIN_KINASE_ST"/>
    <property type="match status" value="1"/>
</dbReference>